<dbReference type="EMBL" id="PDCK01000044">
    <property type="protein sequence ID" value="PRQ24622.1"/>
    <property type="molecule type" value="Genomic_DNA"/>
</dbReference>
<dbReference type="GO" id="GO:0051740">
    <property type="term" value="F:ethylene binding"/>
    <property type="evidence" value="ECO:0007669"/>
    <property type="project" value="TreeGrafter"/>
</dbReference>
<dbReference type="STRING" id="74649.A0A2P6PRS7"/>
<protein>
    <submittedName>
        <fullName evidence="1">Putative non-specific serine/threonine protein kinase</fullName>
        <ecNumber evidence="1">2.7.11.1</ecNumber>
    </submittedName>
</protein>
<dbReference type="PANTHER" id="PTHR24423">
    <property type="entry name" value="TWO-COMPONENT SENSOR HISTIDINE KINASE"/>
    <property type="match status" value="1"/>
</dbReference>
<reference evidence="1 2" key="1">
    <citation type="journal article" date="2018" name="Nat. Genet.">
        <title>The Rosa genome provides new insights in the design of modern roses.</title>
        <authorList>
            <person name="Bendahmane M."/>
        </authorList>
    </citation>
    <scope>NUCLEOTIDE SEQUENCE [LARGE SCALE GENOMIC DNA]</scope>
    <source>
        <strain evidence="2">cv. Old Blush</strain>
    </source>
</reference>
<name>A0A2P6PRS7_ROSCH</name>
<sequence length="88" mass="9962">MMQGNIWMSMNPINLAESVTLVLRFQILHSLGRAMYVAGSLLEQPDSNSEFRGLWVVVANDDNVNRTTTTKLLQKLGCMSSQYCFFEV</sequence>
<comment type="caution">
    <text evidence="1">The sequence shown here is derived from an EMBL/GenBank/DDBJ whole genome shotgun (WGS) entry which is preliminary data.</text>
</comment>
<gene>
    <name evidence="1" type="ORF">RchiOBHm_Chr6g0274471</name>
</gene>
<keyword evidence="1" id="KW-0418">Kinase</keyword>
<dbReference type="AlphaFoldDB" id="A0A2P6PRS7"/>
<organism evidence="1 2">
    <name type="scientific">Rosa chinensis</name>
    <name type="common">China rose</name>
    <dbReference type="NCBI Taxonomy" id="74649"/>
    <lineage>
        <taxon>Eukaryota</taxon>
        <taxon>Viridiplantae</taxon>
        <taxon>Streptophyta</taxon>
        <taxon>Embryophyta</taxon>
        <taxon>Tracheophyta</taxon>
        <taxon>Spermatophyta</taxon>
        <taxon>Magnoliopsida</taxon>
        <taxon>eudicotyledons</taxon>
        <taxon>Gunneridae</taxon>
        <taxon>Pentapetalae</taxon>
        <taxon>rosids</taxon>
        <taxon>fabids</taxon>
        <taxon>Rosales</taxon>
        <taxon>Rosaceae</taxon>
        <taxon>Rosoideae</taxon>
        <taxon>Rosoideae incertae sedis</taxon>
        <taxon>Rosa</taxon>
    </lineage>
</organism>
<dbReference type="GO" id="GO:0038199">
    <property type="term" value="F:ethylene receptor activity"/>
    <property type="evidence" value="ECO:0007669"/>
    <property type="project" value="TreeGrafter"/>
</dbReference>
<dbReference type="GO" id="GO:0004674">
    <property type="term" value="F:protein serine/threonine kinase activity"/>
    <property type="evidence" value="ECO:0007669"/>
    <property type="project" value="UniProtKB-KW"/>
</dbReference>
<dbReference type="PANTHER" id="PTHR24423:SF629">
    <property type="entry name" value="PROTEIN EIN4"/>
    <property type="match status" value="1"/>
</dbReference>
<evidence type="ECO:0000313" key="2">
    <source>
        <dbReference type="Proteomes" id="UP000238479"/>
    </source>
</evidence>
<keyword evidence="1" id="KW-0723">Serine/threonine-protein kinase</keyword>
<dbReference type="Gramene" id="PRQ24622">
    <property type="protein sequence ID" value="PRQ24622"/>
    <property type="gene ID" value="RchiOBHm_Chr6g0274471"/>
</dbReference>
<dbReference type="Proteomes" id="UP000238479">
    <property type="component" value="Chromosome 6"/>
</dbReference>
<proteinExistence type="predicted"/>
<dbReference type="EC" id="2.7.11.1" evidence="1"/>
<keyword evidence="1" id="KW-0808">Transferase</keyword>
<evidence type="ECO:0000313" key="1">
    <source>
        <dbReference type="EMBL" id="PRQ24622.1"/>
    </source>
</evidence>
<dbReference type="GO" id="GO:0046872">
    <property type="term" value="F:metal ion binding"/>
    <property type="evidence" value="ECO:0007669"/>
    <property type="project" value="UniProtKB-KW"/>
</dbReference>
<accession>A0A2P6PRS7</accession>
<dbReference type="GO" id="GO:0005524">
    <property type="term" value="F:ATP binding"/>
    <property type="evidence" value="ECO:0007669"/>
    <property type="project" value="UniProtKB-KW"/>
</dbReference>
<keyword evidence="2" id="KW-1185">Reference proteome</keyword>
<dbReference type="GO" id="GO:0005783">
    <property type="term" value="C:endoplasmic reticulum"/>
    <property type="evidence" value="ECO:0007669"/>
    <property type="project" value="TreeGrafter"/>
</dbReference>